<keyword evidence="1" id="KW-0472">Membrane</keyword>
<feature type="transmembrane region" description="Helical" evidence="1">
    <location>
        <begin position="78"/>
        <end position="98"/>
    </location>
</feature>
<keyword evidence="1" id="KW-1133">Transmembrane helix</keyword>
<name>A0A8J3N7T4_9CHLR</name>
<feature type="transmembrane region" description="Helical" evidence="1">
    <location>
        <begin position="128"/>
        <end position="148"/>
    </location>
</feature>
<sequence>MLKTLRFLSLICAALVLGLTLTHDLEIAGKHMLSGANWLTVQHTFYGGFAIVGGSAEVLGLLSTGLLAFLLRGQGTTLRVTLIAALCFAGMLVLFTFGNHPLNQQIASWTPETLPRDWRVVRDAWDRFHAASSVLSVLSFVCLLIALLRDIPSVLPDEQADAANVLSRC</sequence>
<dbReference type="EMBL" id="BNJK01000001">
    <property type="protein sequence ID" value="GHO97502.1"/>
    <property type="molecule type" value="Genomic_DNA"/>
</dbReference>
<gene>
    <name evidence="2" type="ORF">KSF_075500</name>
</gene>
<protein>
    <recommendedName>
        <fullName evidence="4">DUF1772 domain-containing protein</fullName>
    </recommendedName>
</protein>
<evidence type="ECO:0000313" key="3">
    <source>
        <dbReference type="Proteomes" id="UP000597444"/>
    </source>
</evidence>
<proteinExistence type="predicted"/>
<reference evidence="2" key="1">
    <citation type="submission" date="2020-10" db="EMBL/GenBank/DDBJ databases">
        <title>Taxonomic study of unclassified bacteria belonging to the class Ktedonobacteria.</title>
        <authorList>
            <person name="Yabe S."/>
            <person name="Wang C.M."/>
            <person name="Zheng Y."/>
            <person name="Sakai Y."/>
            <person name="Cavaletti L."/>
            <person name="Monciardini P."/>
            <person name="Donadio S."/>
        </authorList>
    </citation>
    <scope>NUCLEOTIDE SEQUENCE</scope>
    <source>
        <strain evidence="2">ID150040</strain>
    </source>
</reference>
<keyword evidence="1" id="KW-0812">Transmembrane</keyword>
<comment type="caution">
    <text evidence="2">The sequence shown here is derived from an EMBL/GenBank/DDBJ whole genome shotgun (WGS) entry which is preliminary data.</text>
</comment>
<keyword evidence="3" id="KW-1185">Reference proteome</keyword>
<dbReference type="AlphaFoldDB" id="A0A8J3N7T4"/>
<dbReference type="Pfam" id="PF08592">
    <property type="entry name" value="Anthrone_oxy"/>
    <property type="match status" value="1"/>
</dbReference>
<organism evidence="2 3">
    <name type="scientific">Reticulibacter mediterranei</name>
    <dbReference type="NCBI Taxonomy" id="2778369"/>
    <lineage>
        <taxon>Bacteria</taxon>
        <taxon>Bacillati</taxon>
        <taxon>Chloroflexota</taxon>
        <taxon>Ktedonobacteria</taxon>
        <taxon>Ktedonobacterales</taxon>
        <taxon>Reticulibacteraceae</taxon>
        <taxon>Reticulibacter</taxon>
    </lineage>
</organism>
<dbReference type="InterPro" id="IPR013901">
    <property type="entry name" value="Anthrone_oxy"/>
</dbReference>
<dbReference type="Proteomes" id="UP000597444">
    <property type="component" value="Unassembled WGS sequence"/>
</dbReference>
<evidence type="ECO:0000313" key="2">
    <source>
        <dbReference type="EMBL" id="GHO97502.1"/>
    </source>
</evidence>
<evidence type="ECO:0008006" key="4">
    <source>
        <dbReference type="Google" id="ProtNLM"/>
    </source>
</evidence>
<dbReference type="RefSeq" id="WP_220208046.1">
    <property type="nucleotide sequence ID" value="NZ_BNJK01000001.1"/>
</dbReference>
<feature type="transmembrane region" description="Helical" evidence="1">
    <location>
        <begin position="46"/>
        <end position="71"/>
    </location>
</feature>
<evidence type="ECO:0000256" key="1">
    <source>
        <dbReference type="SAM" id="Phobius"/>
    </source>
</evidence>
<accession>A0A8J3N7T4</accession>